<dbReference type="GO" id="GO:0006281">
    <property type="term" value="P:DNA repair"/>
    <property type="evidence" value="ECO:0007669"/>
    <property type="project" value="UniProtKB-KW"/>
</dbReference>
<dbReference type="EMBL" id="CP013067">
    <property type="protein sequence ID" value="ALP42170.1"/>
    <property type="molecule type" value="Genomic_DNA"/>
</dbReference>
<evidence type="ECO:0000256" key="6">
    <source>
        <dbReference type="ARBA" id="ARBA00022763"/>
    </source>
</evidence>
<evidence type="ECO:0000259" key="17">
    <source>
        <dbReference type="PROSITE" id="PS51785"/>
    </source>
</evidence>
<evidence type="ECO:0000256" key="4">
    <source>
        <dbReference type="ARBA" id="ARBA00022722"/>
    </source>
</evidence>
<keyword evidence="8 13" id="KW-0269">Exonuclease</keyword>
<dbReference type="InterPro" id="IPR036397">
    <property type="entry name" value="RNaseH_sf"/>
</dbReference>
<evidence type="ECO:0000256" key="13">
    <source>
        <dbReference type="PIRNR" id="PIRNR000977"/>
    </source>
</evidence>
<dbReference type="Pfam" id="PF00929">
    <property type="entry name" value="RNase_T"/>
    <property type="match status" value="1"/>
</dbReference>
<keyword evidence="10" id="KW-0238">DNA-binding</keyword>
<dbReference type="PIRSF" id="PIRSF000977">
    <property type="entry name" value="Exodeoxyribonuclease_I"/>
    <property type="match status" value="1"/>
</dbReference>
<dbReference type="InterPro" id="IPR013620">
    <property type="entry name" value="Exonuc_1_SH3"/>
</dbReference>
<dbReference type="InterPro" id="IPR058561">
    <property type="entry name" value="Exonuc_1_C"/>
</dbReference>
<dbReference type="SUPFAM" id="SSF53098">
    <property type="entry name" value="Ribonuclease H-like"/>
    <property type="match status" value="1"/>
</dbReference>
<dbReference type="InterPro" id="IPR038649">
    <property type="entry name" value="EXOI_SH3_sf"/>
</dbReference>
<evidence type="ECO:0000256" key="11">
    <source>
        <dbReference type="ARBA" id="ARBA00023204"/>
    </source>
</evidence>
<dbReference type="RefSeq" id="WP_060586234.1">
    <property type="nucleotide sequence ID" value="NZ_CP013067.1"/>
</dbReference>
<comment type="subunit">
    <text evidence="12">Monomer. Interacts with ssb (via C-terminus); this interaction stimulates the exonuclease activity by recruiting the enzyme to its substrate.</text>
</comment>
<keyword evidence="6 13" id="KW-0227">DNA damage</keyword>
<evidence type="ECO:0000313" key="19">
    <source>
        <dbReference type="Proteomes" id="UP000058114"/>
    </source>
</evidence>
<dbReference type="Gene3D" id="3.30.420.10">
    <property type="entry name" value="Ribonuclease H-like superfamily/Ribonuclease H"/>
    <property type="match status" value="1"/>
</dbReference>
<reference evidence="18 19" key="2">
    <citation type="journal article" date="2016" name="Genome Announc.">
        <title>Complete Genome Sequence of the Highly Virulent Aeromonas schubertii Strain WL1483, Isolated from Diseased Snakehead Fish (Channa argus) in China.</title>
        <authorList>
            <person name="Liu L."/>
            <person name="Li N."/>
            <person name="Zhang D."/>
            <person name="Fu X."/>
            <person name="Shi C."/>
            <person name="Lin Q."/>
            <person name="Hao G."/>
        </authorList>
    </citation>
    <scope>NUCLEOTIDE SEQUENCE [LARGE SCALE GENOMIC DNA]</scope>
    <source>
        <strain evidence="18 19">WL1483</strain>
    </source>
</reference>
<evidence type="ECO:0000256" key="3">
    <source>
        <dbReference type="ARBA" id="ARBA00019900"/>
    </source>
</evidence>
<evidence type="ECO:0000256" key="14">
    <source>
        <dbReference type="PIRSR" id="PIRSR000977-1"/>
    </source>
</evidence>
<dbReference type="CDD" id="cd06138">
    <property type="entry name" value="ExoI_N"/>
    <property type="match status" value="1"/>
</dbReference>
<dbReference type="Pfam" id="PF26016">
    <property type="entry name" value="ExoI_C"/>
    <property type="match status" value="1"/>
</dbReference>
<dbReference type="InterPro" id="IPR022894">
    <property type="entry name" value="Oligoribonuclease"/>
</dbReference>
<dbReference type="Gene3D" id="1.20.1280.70">
    <property type="entry name" value="Exonuclease ExoI, domain 3"/>
    <property type="match status" value="1"/>
</dbReference>
<dbReference type="PROSITE" id="PS51785">
    <property type="entry name" value="EXOI_C"/>
    <property type="match status" value="1"/>
</dbReference>
<dbReference type="Proteomes" id="UP000058114">
    <property type="component" value="Chromosome"/>
</dbReference>
<evidence type="ECO:0000256" key="1">
    <source>
        <dbReference type="ARBA" id="ARBA00000563"/>
    </source>
</evidence>
<dbReference type="FunFam" id="3.30.420.10:FF:000033">
    <property type="entry name" value="Exodeoxyribonuclease I"/>
    <property type="match status" value="1"/>
</dbReference>
<dbReference type="InterPro" id="IPR012337">
    <property type="entry name" value="RNaseH-like_sf"/>
</dbReference>
<dbReference type="GO" id="GO:0046872">
    <property type="term" value="F:metal ion binding"/>
    <property type="evidence" value="ECO:0007669"/>
    <property type="project" value="UniProtKB-KW"/>
</dbReference>
<keyword evidence="7 13" id="KW-0378">Hydrolase</keyword>
<dbReference type="KEGG" id="asr:WL1483_2751"/>
<dbReference type="FunFam" id="1.20.1280.70:FF:000001">
    <property type="entry name" value="Exodeoxyribonuclease I"/>
    <property type="match status" value="1"/>
</dbReference>
<dbReference type="PROSITE" id="PS51784">
    <property type="entry name" value="EXOI_SH3"/>
    <property type="match status" value="1"/>
</dbReference>
<feature type="binding site" evidence="15">
    <location>
        <position position="19"/>
    </location>
    <ligand>
        <name>Mg(2+)</name>
        <dbReference type="ChEBI" id="CHEBI:18420"/>
        <label>2</label>
    </ligand>
</feature>
<dbReference type="Pfam" id="PF08411">
    <property type="entry name" value="ExoI_SH3"/>
    <property type="match status" value="1"/>
</dbReference>
<feature type="binding site" evidence="14">
    <location>
        <position position="167"/>
    </location>
    <ligand>
        <name>substrate</name>
    </ligand>
</feature>
<dbReference type="InterPro" id="IPR023607">
    <property type="entry name" value="Exodeoxyribonuclease_I"/>
</dbReference>
<dbReference type="InterPro" id="IPR034747">
    <property type="entry name" value="EXOI_SH3"/>
</dbReference>
<organism evidence="18 19">
    <name type="scientific">Aeromonas schubertii</name>
    <dbReference type="NCBI Taxonomy" id="652"/>
    <lineage>
        <taxon>Bacteria</taxon>
        <taxon>Pseudomonadati</taxon>
        <taxon>Pseudomonadota</taxon>
        <taxon>Gammaproteobacteria</taxon>
        <taxon>Aeromonadales</taxon>
        <taxon>Aeromonadaceae</taxon>
        <taxon>Aeromonas</taxon>
    </lineage>
</organism>
<reference evidence="19" key="1">
    <citation type="submission" date="2015-10" db="EMBL/GenBank/DDBJ databases">
        <title>Complete Genome Sequence of Aeromonas schubertii strain WL1483.</title>
        <authorList>
            <person name="Liu L."/>
        </authorList>
    </citation>
    <scope>NUCLEOTIDE SEQUENCE [LARGE SCALE GENOMIC DNA]</scope>
    <source>
        <strain evidence="19">WL1483</strain>
    </source>
</reference>
<evidence type="ECO:0000256" key="7">
    <source>
        <dbReference type="ARBA" id="ARBA00022801"/>
    </source>
</evidence>
<dbReference type="FunFam" id="3.30.1520.20:FF:000001">
    <property type="entry name" value="Exodeoxyribonuclease I"/>
    <property type="match status" value="1"/>
</dbReference>
<keyword evidence="11 13" id="KW-0234">DNA repair</keyword>
<evidence type="ECO:0000256" key="5">
    <source>
        <dbReference type="ARBA" id="ARBA00022723"/>
    </source>
</evidence>
<evidence type="ECO:0000256" key="15">
    <source>
        <dbReference type="PIRSR" id="PIRSR000977-2"/>
    </source>
</evidence>
<dbReference type="GO" id="GO:0008310">
    <property type="term" value="F:single-stranded DNA 3'-5' DNA exonuclease activity"/>
    <property type="evidence" value="ECO:0007669"/>
    <property type="project" value="UniProtKB-EC"/>
</dbReference>
<name>A0A0S2SKE6_9GAMM</name>
<keyword evidence="5 15" id="KW-0479">Metal-binding</keyword>
<feature type="domain" description="ExoI SH3-like" evidence="16">
    <location>
        <begin position="204"/>
        <end position="357"/>
    </location>
</feature>
<dbReference type="NCBIfam" id="NF008746">
    <property type="entry name" value="PRK11779.1"/>
    <property type="match status" value="1"/>
</dbReference>
<dbReference type="InterPro" id="IPR013520">
    <property type="entry name" value="Ribonucl_H"/>
</dbReference>
<comment type="cofactor">
    <cofactor evidence="15">
        <name>Mg(2+)</name>
        <dbReference type="ChEBI" id="CHEBI:18420"/>
    </cofactor>
    <text evidence="15">Binds 2 Mg(2+) ions per monomer.</text>
</comment>
<protein>
    <recommendedName>
        <fullName evidence="3 13">Exodeoxyribonuclease I</fullName>
        <ecNumber evidence="2 13">3.1.11.1</ecNumber>
    </recommendedName>
</protein>
<dbReference type="SMART" id="SM00479">
    <property type="entry name" value="EXOIII"/>
    <property type="match status" value="1"/>
</dbReference>
<evidence type="ECO:0000256" key="2">
    <source>
        <dbReference type="ARBA" id="ARBA00012108"/>
    </source>
</evidence>
<proteinExistence type="predicted"/>
<feature type="domain" description="ExoI C-terminal" evidence="17">
    <location>
        <begin position="361"/>
        <end position="475"/>
    </location>
</feature>
<evidence type="ECO:0000256" key="8">
    <source>
        <dbReference type="ARBA" id="ARBA00022839"/>
    </source>
</evidence>
<dbReference type="Gene3D" id="3.30.1520.20">
    <property type="entry name" value="Exonuclease ExoI, domain 2"/>
    <property type="match status" value="1"/>
</dbReference>
<gene>
    <name evidence="18" type="primary">sbcB</name>
    <name evidence="18" type="ORF">WL1483_2751</name>
</gene>
<dbReference type="GO" id="GO:0003677">
    <property type="term" value="F:DNA binding"/>
    <property type="evidence" value="ECO:0007669"/>
    <property type="project" value="UniProtKB-KW"/>
</dbReference>
<dbReference type="EC" id="3.1.11.1" evidence="2 13"/>
<evidence type="ECO:0000256" key="9">
    <source>
        <dbReference type="ARBA" id="ARBA00022842"/>
    </source>
</evidence>
<evidence type="ECO:0000259" key="16">
    <source>
        <dbReference type="PROSITE" id="PS51784"/>
    </source>
</evidence>
<feature type="binding site" evidence="15">
    <location>
        <position position="188"/>
    </location>
    <ligand>
        <name>Mg(2+)</name>
        <dbReference type="ChEBI" id="CHEBI:18420"/>
        <label>2</label>
    </ligand>
</feature>
<sequence>MNRTTKPGTEPTLYFHDYETFGISPSRDRPAQFAGVRTDLDFNIIGEPLVIYCKPPADYLPEPEACLITGITPQKAMKDGLCEADFIRQIHEEFAAPGTCVLGYNSIRFDDEVTRNTLYRNFYDPYAYSWQNGNSRWDILDMVRACYALRPEGITWCFDDEGKPSFKLENLTHANGIGHEQAHDALSDVLATIAMARLIKEAQPRLFDYLFDLRSKHKVKALIDVVSMKPLVHVSGMFSPWQGCASWVSPLAWHPTNQNAVIVVDLTRDPQVLLDLDAHTLRERLYTRRDDLGELESVPLKLVHINKCPVLAPAATLTPERADELGIDREQCRKSLDLLRKHPEIREKVVEVFNQEWQGEQSRDPDLMLYSSFFGPGDKAAMEMVRATAPDLLGERSFSFSDARLPEMLFRYRARNWPHTLSEEEARRWRSHCADYFGARLPEYASRLDALASQYQDDESRFKVLHQIYRYLEDL</sequence>
<feature type="binding site" evidence="14">
    <location>
        <position position="19"/>
    </location>
    <ligand>
        <name>substrate</name>
    </ligand>
</feature>
<dbReference type="PANTHER" id="PTHR11046">
    <property type="entry name" value="OLIGORIBONUCLEASE, MITOCHONDRIAL"/>
    <property type="match status" value="1"/>
</dbReference>
<feature type="binding site" evidence="15">
    <location>
        <position position="17"/>
    </location>
    <ligand>
        <name>Mg(2+)</name>
        <dbReference type="ChEBI" id="CHEBI:18420"/>
        <label>1</label>
    </ligand>
</feature>
<keyword evidence="4 13" id="KW-0540">Nuclease</keyword>
<keyword evidence="9 15" id="KW-0460">Magnesium</keyword>
<evidence type="ECO:0000256" key="10">
    <source>
        <dbReference type="ARBA" id="ARBA00023125"/>
    </source>
</evidence>
<dbReference type="PANTHER" id="PTHR11046:SF11">
    <property type="entry name" value="EXODEOXYRIBONUCLEASE I"/>
    <property type="match status" value="1"/>
</dbReference>
<dbReference type="Gene3D" id="1.10.287.1240">
    <property type="match status" value="1"/>
</dbReference>
<comment type="catalytic activity">
    <reaction evidence="1 13">
        <text>Exonucleolytic cleavage in the 3'- to 5'-direction to yield nucleoside 5'-phosphates.</text>
        <dbReference type="EC" id="3.1.11.1"/>
    </reaction>
</comment>
<dbReference type="PATRIC" id="fig|652.5.peg.2310"/>
<evidence type="ECO:0000313" key="18">
    <source>
        <dbReference type="EMBL" id="ALP42170.1"/>
    </source>
</evidence>
<dbReference type="AlphaFoldDB" id="A0A0S2SKE6"/>
<evidence type="ECO:0000256" key="12">
    <source>
        <dbReference type="ARBA" id="ARBA00046792"/>
    </source>
</evidence>
<accession>A0A0S2SKE6</accession>
<dbReference type="GO" id="GO:0000175">
    <property type="term" value="F:3'-5'-RNA exonuclease activity"/>
    <property type="evidence" value="ECO:0007669"/>
    <property type="project" value="InterPro"/>
</dbReference>